<dbReference type="InterPro" id="IPR020084">
    <property type="entry name" value="NUDIX_hydrolase_CS"/>
</dbReference>
<evidence type="ECO:0000313" key="9">
    <source>
        <dbReference type="Proteomes" id="UP000448575"/>
    </source>
</evidence>
<dbReference type="InterPro" id="IPR007837">
    <property type="entry name" value="DinB"/>
</dbReference>
<dbReference type="PROSITE" id="PS51462">
    <property type="entry name" value="NUDIX"/>
    <property type="match status" value="1"/>
</dbReference>
<dbReference type="PANTHER" id="PTHR37302:SF3">
    <property type="entry name" value="DAMAGE-INDUCIBLE PROTEIN DINB"/>
    <property type="match status" value="1"/>
</dbReference>
<dbReference type="PROSITE" id="PS00893">
    <property type="entry name" value="NUDIX_BOX"/>
    <property type="match status" value="1"/>
</dbReference>
<dbReference type="InterPro" id="IPR015797">
    <property type="entry name" value="NUDIX_hydrolase-like_dom_sf"/>
</dbReference>
<evidence type="ECO:0000256" key="2">
    <source>
        <dbReference type="ARBA" id="ARBA00008635"/>
    </source>
</evidence>
<keyword evidence="4 6" id="KW-0378">Hydrolase</keyword>
<dbReference type="AlphaFoldDB" id="A0A6N9HG66"/>
<dbReference type="Gene3D" id="3.90.79.10">
    <property type="entry name" value="Nucleoside Triphosphate Pyrophosphohydrolase"/>
    <property type="match status" value="1"/>
</dbReference>
<evidence type="ECO:0000313" key="8">
    <source>
        <dbReference type="EMBL" id="MYN02277.1"/>
    </source>
</evidence>
<dbReference type="PRINTS" id="PR00502">
    <property type="entry name" value="NUDIXFAMILY"/>
</dbReference>
<feature type="binding site" evidence="5">
    <location>
        <position position="275"/>
    </location>
    <ligand>
        <name>a divalent metal cation</name>
        <dbReference type="ChEBI" id="CHEBI:60240"/>
    </ligand>
</feature>
<keyword evidence="9" id="KW-1185">Reference proteome</keyword>
<gene>
    <name evidence="8" type="ORF">GTP41_09210</name>
</gene>
<dbReference type="InterPro" id="IPR020476">
    <property type="entry name" value="Nudix_hydrolase"/>
</dbReference>
<comment type="similarity">
    <text evidence="6">Belongs to the Nudix hydrolase family.</text>
</comment>
<feature type="binding site" evidence="5">
    <location>
        <position position="271"/>
    </location>
    <ligand>
        <name>a divalent metal cation</name>
        <dbReference type="ChEBI" id="CHEBI:60240"/>
    </ligand>
</feature>
<dbReference type="EMBL" id="WWCJ01000005">
    <property type="protein sequence ID" value="MYN02277.1"/>
    <property type="molecule type" value="Genomic_DNA"/>
</dbReference>
<dbReference type="Proteomes" id="UP000448575">
    <property type="component" value="Unassembled WGS sequence"/>
</dbReference>
<evidence type="ECO:0000256" key="6">
    <source>
        <dbReference type="RuleBase" id="RU003476"/>
    </source>
</evidence>
<dbReference type="Pfam" id="PF05163">
    <property type="entry name" value="DinB"/>
    <property type="match status" value="1"/>
</dbReference>
<organism evidence="8 9">
    <name type="scientific">Pseudoduganella guangdongensis</name>
    <dbReference type="NCBI Taxonomy" id="2692179"/>
    <lineage>
        <taxon>Bacteria</taxon>
        <taxon>Pseudomonadati</taxon>
        <taxon>Pseudomonadota</taxon>
        <taxon>Betaproteobacteria</taxon>
        <taxon>Burkholderiales</taxon>
        <taxon>Oxalobacteraceae</taxon>
        <taxon>Telluria group</taxon>
        <taxon>Pseudoduganella</taxon>
    </lineage>
</organism>
<evidence type="ECO:0000256" key="3">
    <source>
        <dbReference type="ARBA" id="ARBA00022723"/>
    </source>
</evidence>
<dbReference type="Gene3D" id="1.20.120.450">
    <property type="entry name" value="dinb family like domain"/>
    <property type="match status" value="1"/>
</dbReference>
<feature type="binding site" evidence="5">
    <location>
        <position position="178"/>
    </location>
    <ligand>
        <name>a divalent metal cation</name>
        <dbReference type="ChEBI" id="CHEBI:60240"/>
    </ligand>
</feature>
<dbReference type="PANTHER" id="PTHR37302">
    <property type="entry name" value="SLR1116 PROTEIN"/>
    <property type="match status" value="1"/>
</dbReference>
<sequence length="325" mass="36241">MNFPVSVKGVFCAPDGRVVLLLNERGEWELPGGRIEAGESAAACLAREVAEELGLLVRVGAPLDSYLFEVVPGKCVFIVTYACRLEGDFKPALSEEHRAVGLFAPDALPERLPQGYRASIAAALRMDERRLARHLLAEAYNNGWANHRLLRACAQLSQADFGAPRTGFFPSIKATLNHILTVDWFYIDALEREARGAPPHPDYYSEFFAQPEPFGHCADLWAAQQASDRRLIAYCRALRDDGLGRVVTIDRGDGEIQRDSRQRLLAHLLQHQIHHRGQVHAMLSSTPVAPPQLDEFFSSGEADLRARDFAELGWSEDDIWMPNLT</sequence>
<evidence type="ECO:0000256" key="1">
    <source>
        <dbReference type="ARBA" id="ARBA00001946"/>
    </source>
</evidence>
<dbReference type="SUPFAM" id="SSF55811">
    <property type="entry name" value="Nudix"/>
    <property type="match status" value="1"/>
</dbReference>
<dbReference type="Pfam" id="PF00293">
    <property type="entry name" value="NUDIX"/>
    <property type="match status" value="1"/>
</dbReference>
<comment type="similarity">
    <text evidence="2">Belongs to the DinB family.</text>
</comment>
<dbReference type="InterPro" id="IPR034660">
    <property type="entry name" value="DinB/YfiT-like"/>
</dbReference>
<reference evidence="8 9" key="1">
    <citation type="submission" date="2019-12" db="EMBL/GenBank/DDBJ databases">
        <title>Novel species isolated from a subtropical stream in China.</title>
        <authorList>
            <person name="Lu H."/>
        </authorList>
    </citation>
    <scope>NUCLEOTIDE SEQUENCE [LARGE SCALE GENOMIC DNA]</scope>
    <source>
        <strain evidence="8 9">DS3</strain>
    </source>
</reference>
<protein>
    <submittedName>
        <fullName evidence="8">NUDIX domain-containing protein</fullName>
    </submittedName>
</protein>
<dbReference type="SUPFAM" id="SSF109854">
    <property type="entry name" value="DinB/YfiT-like putative metalloenzymes"/>
    <property type="match status" value="1"/>
</dbReference>
<dbReference type="InterPro" id="IPR000086">
    <property type="entry name" value="NUDIX_hydrolase_dom"/>
</dbReference>
<dbReference type="GO" id="GO:0046872">
    <property type="term" value="F:metal ion binding"/>
    <property type="evidence" value="ECO:0007669"/>
    <property type="project" value="UniProtKB-KW"/>
</dbReference>
<comment type="caution">
    <text evidence="8">The sequence shown here is derived from an EMBL/GenBank/DDBJ whole genome shotgun (WGS) entry which is preliminary data.</text>
</comment>
<evidence type="ECO:0000256" key="5">
    <source>
        <dbReference type="PIRSR" id="PIRSR607837-1"/>
    </source>
</evidence>
<accession>A0A6N9HG66</accession>
<evidence type="ECO:0000259" key="7">
    <source>
        <dbReference type="PROSITE" id="PS51462"/>
    </source>
</evidence>
<keyword evidence="3 5" id="KW-0479">Metal-binding</keyword>
<feature type="domain" description="Nudix hydrolase" evidence="7">
    <location>
        <begin position="1"/>
        <end position="126"/>
    </location>
</feature>
<comment type="cofactor">
    <cofactor evidence="1">
        <name>Mg(2+)</name>
        <dbReference type="ChEBI" id="CHEBI:18420"/>
    </cofactor>
</comment>
<dbReference type="RefSeq" id="WP_161025266.1">
    <property type="nucleotide sequence ID" value="NZ_WWCJ01000005.1"/>
</dbReference>
<proteinExistence type="inferred from homology"/>
<name>A0A6N9HG66_9BURK</name>
<dbReference type="GO" id="GO:0016787">
    <property type="term" value="F:hydrolase activity"/>
    <property type="evidence" value="ECO:0007669"/>
    <property type="project" value="UniProtKB-KW"/>
</dbReference>
<dbReference type="CDD" id="cd04699">
    <property type="entry name" value="NUDIX_MutT_Nudt1"/>
    <property type="match status" value="1"/>
</dbReference>
<evidence type="ECO:0000256" key="4">
    <source>
        <dbReference type="ARBA" id="ARBA00022801"/>
    </source>
</evidence>